<protein>
    <submittedName>
        <fullName evidence="1">Uncharacterized protein</fullName>
    </submittedName>
</protein>
<accession>A0A0P0D086</accession>
<dbReference type="OrthoDB" id="1492803at2"/>
<evidence type="ECO:0000313" key="2">
    <source>
        <dbReference type="Proteomes" id="UP000061382"/>
    </source>
</evidence>
<dbReference type="EMBL" id="CP012643">
    <property type="protein sequence ID" value="ALJ00218.1"/>
    <property type="molecule type" value="Genomic_DNA"/>
</dbReference>
<gene>
    <name evidence="1" type="ORF">DC20_16140</name>
</gene>
<proteinExistence type="predicted"/>
<organism evidence="1 2">
    <name type="scientific">Rufibacter tibetensis</name>
    <dbReference type="NCBI Taxonomy" id="512763"/>
    <lineage>
        <taxon>Bacteria</taxon>
        <taxon>Pseudomonadati</taxon>
        <taxon>Bacteroidota</taxon>
        <taxon>Cytophagia</taxon>
        <taxon>Cytophagales</taxon>
        <taxon>Hymenobacteraceae</taxon>
        <taxon>Rufibacter</taxon>
    </lineage>
</organism>
<dbReference type="KEGG" id="rti:DC20_16140"/>
<sequence>MKLKIEEKPFLPNGRHVVTITEIEEGKSENKDIPFINFRLENEDGFVNQRFYLSEPGQPILASFLKALGVDKQEVDTKELKGKTLSVEVEERSYEDAEGKGKTIKQATHFEQVGKANTSDKF</sequence>
<keyword evidence="2" id="KW-1185">Reference proteome</keyword>
<dbReference type="RefSeq" id="WP_062544771.1">
    <property type="nucleotide sequence ID" value="NZ_CP012643.1"/>
</dbReference>
<dbReference type="PATRIC" id="fig|512763.3.peg.3553"/>
<evidence type="ECO:0000313" key="1">
    <source>
        <dbReference type="EMBL" id="ALJ00218.1"/>
    </source>
</evidence>
<dbReference type="AlphaFoldDB" id="A0A0P0D086"/>
<dbReference type="Proteomes" id="UP000061382">
    <property type="component" value="Chromosome"/>
</dbReference>
<reference evidence="1 2" key="1">
    <citation type="submission" date="2015-08" db="EMBL/GenBank/DDBJ databases">
        <title>Complete genome sequence of Rufibacter tibetensis strain 1351t, a radiation-resistant bacterium from tibet plateau.</title>
        <authorList>
            <person name="Dai J."/>
        </authorList>
    </citation>
    <scope>NUCLEOTIDE SEQUENCE [LARGE SCALE GENOMIC DNA]</scope>
    <source>
        <strain evidence="1 2">1351</strain>
    </source>
</reference>
<name>A0A0P0D086_9BACT</name>